<dbReference type="Proteomes" id="UP000310421">
    <property type="component" value="Unassembled WGS sequence"/>
</dbReference>
<protein>
    <submittedName>
        <fullName evidence="3">Uncharacterized protein</fullName>
    </submittedName>
</protein>
<evidence type="ECO:0000313" key="4">
    <source>
        <dbReference type="Proteomes" id="UP000310421"/>
    </source>
</evidence>
<evidence type="ECO:0000256" key="2">
    <source>
        <dbReference type="SAM" id="MobiDB-lite"/>
    </source>
</evidence>
<feature type="region of interest" description="Disordered" evidence="2">
    <location>
        <begin position="456"/>
        <end position="478"/>
    </location>
</feature>
<proteinExistence type="predicted"/>
<comment type="caution">
    <text evidence="3">The sequence shown here is derived from an EMBL/GenBank/DDBJ whole genome shotgun (WGS) entry which is preliminary data.</text>
</comment>
<dbReference type="EMBL" id="QZAN01000011">
    <property type="protein sequence ID" value="THW65804.1"/>
    <property type="molecule type" value="Genomic_DNA"/>
</dbReference>
<dbReference type="AlphaFoldDB" id="A0A4S8ZIK9"/>
<evidence type="ECO:0000313" key="3">
    <source>
        <dbReference type="EMBL" id="THW65804.1"/>
    </source>
</evidence>
<keyword evidence="1" id="KW-0175">Coiled coil</keyword>
<reference evidence="3 4" key="1">
    <citation type="submission" date="2018-10" db="EMBL/GenBank/DDBJ databases">
        <title>Fifty Aureobasidium pullulans genomes reveal a recombining polyextremotolerant generalist.</title>
        <authorList>
            <person name="Gostincar C."/>
            <person name="Turk M."/>
            <person name="Zajc J."/>
            <person name="Gunde-Cimerman N."/>
        </authorList>
    </citation>
    <scope>NUCLEOTIDE SEQUENCE [LARGE SCALE GENOMIC DNA]</scope>
    <source>
        <strain evidence="3 4">EXF-10751</strain>
    </source>
</reference>
<name>A0A4S8ZIK9_AURPU</name>
<evidence type="ECO:0000256" key="1">
    <source>
        <dbReference type="SAM" id="Coils"/>
    </source>
</evidence>
<gene>
    <name evidence="3" type="ORF">D6D20_01784</name>
</gene>
<feature type="coiled-coil region" evidence="1">
    <location>
        <begin position="25"/>
        <end position="84"/>
    </location>
</feature>
<organism evidence="3 4">
    <name type="scientific">Aureobasidium pullulans</name>
    <name type="common">Black yeast</name>
    <name type="synonym">Pullularia pullulans</name>
    <dbReference type="NCBI Taxonomy" id="5580"/>
    <lineage>
        <taxon>Eukaryota</taxon>
        <taxon>Fungi</taxon>
        <taxon>Dikarya</taxon>
        <taxon>Ascomycota</taxon>
        <taxon>Pezizomycotina</taxon>
        <taxon>Dothideomycetes</taxon>
        <taxon>Dothideomycetidae</taxon>
        <taxon>Dothideales</taxon>
        <taxon>Saccotheciaceae</taxon>
        <taxon>Aureobasidium</taxon>
    </lineage>
</organism>
<sequence length="478" mass="54206">MSSFIYDPHERWKMVQNDPKLIAAREGMAAKRAELEAQMAELKARRSNAKKVTNGSKSELLQQLSQQQAEIKEVDKRISEIKAKHQNEGRLENGDYSSKSMAEALDKLELSVFENVCTTDINWILNTSRTYMIMAATSHKVSLIEESHDAFTAAGERADRLATLKDGMLSETEGDDEQMAGMDAPAGHTYDFKAMSPANSDEDINTELTSVGAMLEQKKSELQQLESAEPYSQEKHQDALLAELRTMLDLHDVIQTDITNRLADLKNNMNECLQTGIQRIKELDRDSQIKHSNTLYTELLKMLDRPTPVRQFDEGVIKLHWFIHQASLNYVARCHMHFMLAAIPVVNISSISPTDPVWRWTELLPDGSWTLKPWQFEESRESAKSIVECNKTMAKKLASAYGHPRILYGAMEKLLINCDTLFCVQARADVMPRHSGHPYHRYYRELETSEMIMTTNKSETPETSKDGGMGKTDNNGNT</sequence>
<accession>A0A4S8ZIK9</accession>